<keyword evidence="12" id="KW-1185">Reference proteome</keyword>
<comment type="subcellular location">
    <subcellularLocation>
        <location evidence="10">Cytoplasm</location>
    </subcellularLocation>
</comment>
<evidence type="ECO:0000256" key="4">
    <source>
        <dbReference type="ARBA" id="ARBA00013336"/>
    </source>
</evidence>
<dbReference type="EC" id="3.6.1.31" evidence="3 10"/>
<keyword evidence="8 10" id="KW-0067">ATP-binding</keyword>
<dbReference type="HAMAP" id="MF_01020">
    <property type="entry name" value="HisE"/>
    <property type="match status" value="1"/>
</dbReference>
<evidence type="ECO:0000256" key="6">
    <source>
        <dbReference type="ARBA" id="ARBA00022741"/>
    </source>
</evidence>
<dbReference type="PANTHER" id="PTHR42945">
    <property type="entry name" value="HISTIDINE BIOSYNTHESIS BIFUNCTIONAL PROTEIN"/>
    <property type="match status" value="1"/>
</dbReference>
<organism evidence="11 12">
    <name type="scientific">Isoptericola cucumis</name>
    <dbReference type="NCBI Taxonomy" id="1776856"/>
    <lineage>
        <taxon>Bacteria</taxon>
        <taxon>Bacillati</taxon>
        <taxon>Actinomycetota</taxon>
        <taxon>Actinomycetes</taxon>
        <taxon>Micrococcales</taxon>
        <taxon>Promicromonosporaceae</taxon>
        <taxon>Isoptericola</taxon>
    </lineage>
</organism>
<proteinExistence type="inferred from homology"/>
<evidence type="ECO:0000313" key="11">
    <source>
        <dbReference type="EMBL" id="GGI07346.1"/>
    </source>
</evidence>
<comment type="caution">
    <text evidence="11">The sequence shown here is derived from an EMBL/GenBank/DDBJ whole genome shotgun (WGS) entry which is preliminary data.</text>
</comment>
<keyword evidence="7 10" id="KW-0378">Hydrolase</keyword>
<dbReference type="PANTHER" id="PTHR42945:SF1">
    <property type="entry name" value="HISTIDINE BIOSYNTHESIS BIFUNCTIONAL PROTEIN HIS7"/>
    <property type="match status" value="1"/>
</dbReference>
<dbReference type="Pfam" id="PF01503">
    <property type="entry name" value="PRA-PH"/>
    <property type="match status" value="1"/>
</dbReference>
<keyword evidence="9 10" id="KW-0368">Histidine biosynthesis</keyword>
<dbReference type="InterPro" id="IPR008179">
    <property type="entry name" value="HisE"/>
</dbReference>
<dbReference type="SUPFAM" id="SSF101386">
    <property type="entry name" value="all-alpha NTP pyrophosphatases"/>
    <property type="match status" value="1"/>
</dbReference>
<dbReference type="CDD" id="cd11547">
    <property type="entry name" value="NTP-PPase_HisE"/>
    <property type="match status" value="1"/>
</dbReference>
<gene>
    <name evidence="10 11" type="primary">hisE</name>
    <name evidence="11" type="ORF">GCM10007368_15710</name>
</gene>
<dbReference type="EMBL" id="BMDG01000004">
    <property type="protein sequence ID" value="GGI07346.1"/>
    <property type="molecule type" value="Genomic_DNA"/>
</dbReference>
<comment type="similarity">
    <text evidence="10">Belongs to the PRA-PH family.</text>
</comment>
<sequence>MTSVPENERKPGRARSGVYAGPVKTFDSLFAELSEKAATRPAGSGTVAELDAGVHAIGKKIVEEAAEVWMAAEHESDEAAAEEISQLLYHLQVLMLAKGMTLEDVYAHL</sequence>
<evidence type="ECO:0000256" key="1">
    <source>
        <dbReference type="ARBA" id="ARBA00001460"/>
    </source>
</evidence>
<protein>
    <recommendedName>
        <fullName evidence="4 10">Phosphoribosyl-ATP pyrophosphatase</fullName>
        <shortName evidence="10">PRA-PH</shortName>
        <ecNumber evidence="3 10">3.6.1.31</ecNumber>
    </recommendedName>
</protein>
<comment type="catalytic activity">
    <reaction evidence="1 10">
        <text>1-(5-phospho-beta-D-ribosyl)-ATP + H2O = 1-(5-phospho-beta-D-ribosyl)-5'-AMP + diphosphate + H(+)</text>
        <dbReference type="Rhea" id="RHEA:22828"/>
        <dbReference type="ChEBI" id="CHEBI:15377"/>
        <dbReference type="ChEBI" id="CHEBI:15378"/>
        <dbReference type="ChEBI" id="CHEBI:33019"/>
        <dbReference type="ChEBI" id="CHEBI:59457"/>
        <dbReference type="ChEBI" id="CHEBI:73183"/>
        <dbReference type="EC" id="3.6.1.31"/>
    </reaction>
</comment>
<accession>A0ABQ2B427</accession>
<keyword evidence="5 10" id="KW-0028">Amino-acid biosynthesis</keyword>
<evidence type="ECO:0000313" key="12">
    <source>
        <dbReference type="Proteomes" id="UP000632535"/>
    </source>
</evidence>
<name>A0ABQ2B427_9MICO</name>
<dbReference type="NCBIfam" id="NF001610">
    <property type="entry name" value="PRK00400.1-1"/>
    <property type="match status" value="1"/>
</dbReference>
<dbReference type="Gene3D" id="1.10.287.1080">
    <property type="entry name" value="MazG-like"/>
    <property type="match status" value="1"/>
</dbReference>
<comment type="pathway">
    <text evidence="2 10">Amino-acid biosynthesis; L-histidine biosynthesis; L-histidine from 5-phospho-alpha-D-ribose 1-diphosphate: step 2/9.</text>
</comment>
<evidence type="ECO:0000256" key="9">
    <source>
        <dbReference type="ARBA" id="ARBA00023102"/>
    </source>
</evidence>
<dbReference type="Proteomes" id="UP000632535">
    <property type="component" value="Unassembled WGS sequence"/>
</dbReference>
<evidence type="ECO:0000256" key="8">
    <source>
        <dbReference type="ARBA" id="ARBA00022840"/>
    </source>
</evidence>
<evidence type="ECO:0000256" key="10">
    <source>
        <dbReference type="HAMAP-Rule" id="MF_01020"/>
    </source>
</evidence>
<dbReference type="InterPro" id="IPR021130">
    <property type="entry name" value="PRib-ATP_PPHydrolase-like"/>
</dbReference>
<evidence type="ECO:0000256" key="5">
    <source>
        <dbReference type="ARBA" id="ARBA00022605"/>
    </source>
</evidence>
<evidence type="ECO:0000256" key="3">
    <source>
        <dbReference type="ARBA" id="ARBA00012414"/>
    </source>
</evidence>
<evidence type="ECO:0000256" key="2">
    <source>
        <dbReference type="ARBA" id="ARBA00005204"/>
    </source>
</evidence>
<keyword evidence="10" id="KW-0963">Cytoplasm</keyword>
<reference evidence="12" key="1">
    <citation type="journal article" date="2019" name="Int. J. Syst. Evol. Microbiol.">
        <title>The Global Catalogue of Microorganisms (GCM) 10K type strain sequencing project: providing services to taxonomists for standard genome sequencing and annotation.</title>
        <authorList>
            <consortium name="The Broad Institute Genomics Platform"/>
            <consortium name="The Broad Institute Genome Sequencing Center for Infectious Disease"/>
            <person name="Wu L."/>
            <person name="Ma J."/>
        </authorList>
    </citation>
    <scope>NUCLEOTIDE SEQUENCE [LARGE SCALE GENOMIC DNA]</scope>
    <source>
        <strain evidence="12">CCM 8653</strain>
    </source>
</reference>
<dbReference type="NCBIfam" id="TIGR03188">
    <property type="entry name" value="histidine_hisI"/>
    <property type="match status" value="1"/>
</dbReference>
<keyword evidence="6 10" id="KW-0547">Nucleotide-binding</keyword>
<evidence type="ECO:0000256" key="7">
    <source>
        <dbReference type="ARBA" id="ARBA00022801"/>
    </source>
</evidence>